<dbReference type="Proteomes" id="UP000054770">
    <property type="component" value="Unassembled WGS sequence"/>
</dbReference>
<dbReference type="AlphaFoldDB" id="A0A158KW22"/>
<name>A0A158KW22_9BURK</name>
<protein>
    <submittedName>
        <fullName evidence="1">Hydratase</fullName>
    </submittedName>
</protein>
<dbReference type="RefSeq" id="WP_087649465.1">
    <property type="nucleotide sequence ID" value="NZ_FCON02000186.1"/>
</dbReference>
<dbReference type="EMBL" id="FCON02000186">
    <property type="protein sequence ID" value="SAL85368.1"/>
    <property type="molecule type" value="Genomic_DNA"/>
</dbReference>
<dbReference type="Pfam" id="PF19315">
    <property type="entry name" value="MC_hydratase"/>
    <property type="match status" value="1"/>
</dbReference>
<accession>A0A158KW22</accession>
<dbReference type="SUPFAM" id="SSF54637">
    <property type="entry name" value="Thioesterase/thiol ester dehydrase-isomerase"/>
    <property type="match status" value="1"/>
</dbReference>
<dbReference type="InterPro" id="IPR048274">
    <property type="entry name" value="MC_hydratase"/>
</dbReference>
<organism evidence="1 2">
    <name type="scientific">Caballeronia choica</name>
    <dbReference type="NCBI Taxonomy" id="326476"/>
    <lineage>
        <taxon>Bacteria</taxon>
        <taxon>Pseudomonadati</taxon>
        <taxon>Pseudomonadota</taxon>
        <taxon>Betaproteobacteria</taxon>
        <taxon>Burkholderiales</taxon>
        <taxon>Burkholderiaceae</taxon>
        <taxon>Caballeronia</taxon>
    </lineage>
</organism>
<evidence type="ECO:0000313" key="1">
    <source>
        <dbReference type="EMBL" id="SAL85368.1"/>
    </source>
</evidence>
<dbReference type="CDD" id="cd03451">
    <property type="entry name" value="FkbR2"/>
    <property type="match status" value="1"/>
</dbReference>
<dbReference type="PANTHER" id="PTHR43664">
    <property type="entry name" value="MONOAMINE OXIDASE-RELATED"/>
    <property type="match status" value="1"/>
</dbReference>
<gene>
    <name evidence="1" type="ORF">AWB68_07658</name>
</gene>
<comment type="caution">
    <text evidence="1">The sequence shown here is derived from an EMBL/GenBank/DDBJ whole genome shotgun (WGS) entry which is preliminary data.</text>
</comment>
<dbReference type="Gene3D" id="3.10.129.10">
    <property type="entry name" value="Hotdog Thioesterase"/>
    <property type="match status" value="1"/>
</dbReference>
<dbReference type="PANTHER" id="PTHR43664:SF1">
    <property type="entry name" value="BETA-METHYLMALYL-COA DEHYDRATASE"/>
    <property type="match status" value="1"/>
</dbReference>
<dbReference type="OrthoDB" id="6703795at2"/>
<keyword evidence="2" id="KW-1185">Reference proteome</keyword>
<reference evidence="1" key="1">
    <citation type="submission" date="2016-01" db="EMBL/GenBank/DDBJ databases">
        <authorList>
            <person name="Peeters C."/>
        </authorList>
    </citation>
    <scope>NUCLEOTIDE SEQUENCE [LARGE SCALE GENOMIC DNA]</scope>
    <source>
        <strain evidence="1">LMG 22940</strain>
    </source>
</reference>
<sequence>MNTKRIPHGLMYEDFEPGRRFRHHWARTFSDADASAYSAMTMQYNPIYFSAPHATSAGYDGIPVHPMFVFATAVGLSVEDLSEAGGPFLGVEDVVFKKPVYPGDTICAHSLVASRRATESRPGWGVVEWHTTALNQRGETVIEFRRRNLSRMRLAPQHVVS</sequence>
<dbReference type="InterPro" id="IPR029069">
    <property type="entry name" value="HotDog_dom_sf"/>
</dbReference>
<evidence type="ECO:0000313" key="2">
    <source>
        <dbReference type="Proteomes" id="UP000054770"/>
    </source>
</evidence>
<dbReference type="GO" id="GO:0016829">
    <property type="term" value="F:lyase activity"/>
    <property type="evidence" value="ECO:0007669"/>
    <property type="project" value="InterPro"/>
</dbReference>
<proteinExistence type="predicted"/>
<dbReference type="InterPro" id="IPR052342">
    <property type="entry name" value="MCH/BMMD"/>
</dbReference>